<dbReference type="CDD" id="cd00403">
    <property type="entry name" value="Ribosomal_L1"/>
    <property type="match status" value="1"/>
</dbReference>
<accession>A0A9N7N8X9</accession>
<dbReference type="SUPFAM" id="SSF56808">
    <property type="entry name" value="Ribosomal protein L1"/>
    <property type="match status" value="1"/>
</dbReference>
<evidence type="ECO:0000313" key="1">
    <source>
        <dbReference type="EMBL" id="CAA0827260.1"/>
    </source>
</evidence>
<protein>
    <submittedName>
        <fullName evidence="1">Ribosomal protein L1p/L10e family</fullName>
    </submittedName>
</protein>
<dbReference type="GO" id="GO:0003723">
    <property type="term" value="F:RNA binding"/>
    <property type="evidence" value="ECO:0007669"/>
    <property type="project" value="InterPro"/>
</dbReference>
<dbReference type="OrthoDB" id="10251727at2759"/>
<dbReference type="GO" id="GO:0005840">
    <property type="term" value="C:ribosome"/>
    <property type="evidence" value="ECO:0007669"/>
    <property type="project" value="UniProtKB-KW"/>
</dbReference>
<name>A0A9N7N8X9_STRHE</name>
<proteinExistence type="predicted"/>
<keyword evidence="2" id="KW-1185">Reference proteome</keyword>
<comment type="caution">
    <text evidence="1">The sequence shown here is derived from an EMBL/GenBank/DDBJ whole genome shotgun (WGS) entry which is preliminary data.</text>
</comment>
<organism evidence="1 2">
    <name type="scientific">Striga hermonthica</name>
    <name type="common">Purple witchweed</name>
    <name type="synonym">Buchnera hermonthica</name>
    <dbReference type="NCBI Taxonomy" id="68872"/>
    <lineage>
        <taxon>Eukaryota</taxon>
        <taxon>Viridiplantae</taxon>
        <taxon>Streptophyta</taxon>
        <taxon>Embryophyta</taxon>
        <taxon>Tracheophyta</taxon>
        <taxon>Spermatophyta</taxon>
        <taxon>Magnoliopsida</taxon>
        <taxon>eudicotyledons</taxon>
        <taxon>Gunneridae</taxon>
        <taxon>Pentapetalae</taxon>
        <taxon>asterids</taxon>
        <taxon>lamiids</taxon>
        <taxon>Lamiales</taxon>
        <taxon>Orobanchaceae</taxon>
        <taxon>Buchnereae</taxon>
        <taxon>Striga</taxon>
    </lineage>
</organism>
<keyword evidence="1" id="KW-0689">Ribosomal protein</keyword>
<dbReference type="InterPro" id="IPR016095">
    <property type="entry name" value="Ribosomal_uL1_3-a/b-sand"/>
</dbReference>
<dbReference type="EMBL" id="CACSLK010027751">
    <property type="protein sequence ID" value="CAA0827260.1"/>
    <property type="molecule type" value="Genomic_DNA"/>
</dbReference>
<dbReference type="AlphaFoldDB" id="A0A9N7N8X9"/>
<sequence>MAASGRDRIKEDTVRKAVTALLKWKKKKKFISKSDLEKRHHEEEEHHEDESDDFVYLSVTLKKAPPKTHTLAPHRIPLRHSLLPVDYSALNLCLIVDGKTITSESAQKILAARGIPFIRRVFKLSKLKSDYKSFESKQKLYNSFDVFMADKRIVSLLPKVMGKVFYKKKRKIPVPLELNADGSNWKEEMEKAYNSSLLCLSSGTCSAVRVGKWGVNEGDEIVENVFEAVDGVIKVVPRKWSGIMCFHLKFSDSIALPIYERKIVSQ</sequence>
<evidence type="ECO:0000313" key="2">
    <source>
        <dbReference type="Proteomes" id="UP001153555"/>
    </source>
</evidence>
<dbReference type="PANTHER" id="PTHR23105">
    <property type="entry name" value="RIBOSOMAL PROTEIN L7AE FAMILY MEMBER"/>
    <property type="match status" value="1"/>
</dbReference>
<dbReference type="InterPro" id="IPR028364">
    <property type="entry name" value="Ribosomal_uL1/biogenesis"/>
</dbReference>
<dbReference type="Proteomes" id="UP001153555">
    <property type="component" value="Unassembled WGS sequence"/>
</dbReference>
<dbReference type="Pfam" id="PF00687">
    <property type="entry name" value="Ribosomal_L1"/>
    <property type="match status" value="1"/>
</dbReference>
<keyword evidence="1" id="KW-0687">Ribonucleoprotein</keyword>
<dbReference type="InterPro" id="IPR023674">
    <property type="entry name" value="Ribosomal_uL1-like"/>
</dbReference>
<gene>
    <name evidence="1" type="ORF">SHERM_22955</name>
</gene>
<dbReference type="Gene3D" id="3.40.50.790">
    <property type="match status" value="1"/>
</dbReference>
<dbReference type="InterPro" id="IPR050257">
    <property type="entry name" value="eL8/uL1-like"/>
</dbReference>
<reference evidence="1" key="1">
    <citation type="submission" date="2019-12" db="EMBL/GenBank/DDBJ databases">
        <authorList>
            <person name="Scholes J."/>
        </authorList>
    </citation>
    <scope>NUCLEOTIDE SEQUENCE</scope>
</reference>